<dbReference type="EMBL" id="SLTR01000012">
    <property type="protein sequence ID" value="TDB02180.1"/>
    <property type="molecule type" value="Genomic_DNA"/>
</dbReference>
<dbReference type="PANTHER" id="PTHR42823:SF3">
    <property type="entry name" value="ATP SYNTHASE SUBUNIT A, CHLOROPLASTIC"/>
    <property type="match status" value="1"/>
</dbReference>
<feature type="transmembrane region" description="Helical" evidence="11">
    <location>
        <begin position="106"/>
        <end position="124"/>
    </location>
</feature>
<evidence type="ECO:0000256" key="4">
    <source>
        <dbReference type="ARBA" id="ARBA00022547"/>
    </source>
</evidence>
<evidence type="ECO:0000256" key="2">
    <source>
        <dbReference type="ARBA" id="ARBA00006810"/>
    </source>
</evidence>
<keyword evidence="5 11" id="KW-0812">Transmembrane</keyword>
<keyword evidence="10 11" id="KW-0066">ATP synthesis</keyword>
<feature type="transmembrane region" description="Helical" evidence="11">
    <location>
        <begin position="45"/>
        <end position="66"/>
    </location>
</feature>
<sequence length="275" mass="30407">MAAGSDNTAANYIQHHLQNLTFGHHPENGWSLAHSAEEASEMGFWAIHLDTMGWSIAMGVLFIWLFRKAGKAATTGVPGPLQNLVEVVFEFIELTVRGAFHGRNPVIAPLALTLFVWIFLMNALKLVPIDFAPGVFARLGIDYMKLVPTTDPNATLGMAIGVFALIIFYSIKVKGAGGFAKELSLTPFNHWSLIPFNLVMEIIGLLVKPLSLGLRLFGNMFAGEVIFILIALLPFWVSWTLSVPWAIFHILIITLQAFIFTVLTVVYLSQAHEHH</sequence>
<evidence type="ECO:0000256" key="12">
    <source>
        <dbReference type="RuleBase" id="RU000483"/>
    </source>
</evidence>
<evidence type="ECO:0000256" key="11">
    <source>
        <dbReference type="HAMAP-Rule" id="MF_01393"/>
    </source>
</evidence>
<feature type="transmembrane region" description="Helical" evidence="11">
    <location>
        <begin position="216"/>
        <end position="239"/>
    </location>
</feature>
<evidence type="ECO:0000256" key="5">
    <source>
        <dbReference type="ARBA" id="ARBA00022692"/>
    </source>
</evidence>
<evidence type="ECO:0000256" key="3">
    <source>
        <dbReference type="ARBA" id="ARBA00022448"/>
    </source>
</evidence>
<dbReference type="Pfam" id="PF00119">
    <property type="entry name" value="ATP-synt_A"/>
    <property type="match status" value="1"/>
</dbReference>
<dbReference type="PRINTS" id="PR00123">
    <property type="entry name" value="ATPASEA"/>
</dbReference>
<dbReference type="HAMAP" id="MF_01393">
    <property type="entry name" value="ATP_synth_a_bact"/>
    <property type="match status" value="1"/>
</dbReference>
<dbReference type="InterPro" id="IPR045082">
    <property type="entry name" value="ATP_syn_F0_a_bact/chloroplast"/>
</dbReference>
<reference evidence="13 14" key="1">
    <citation type="submission" date="2019-03" db="EMBL/GenBank/DDBJ databases">
        <title>Halomonas marinisediminis sp. nov., a moderately halophilic bacterium isolated from the Bohai Gulf.</title>
        <authorList>
            <person name="Ji X."/>
        </authorList>
    </citation>
    <scope>NUCLEOTIDE SEQUENCE [LARGE SCALE GENOMIC DNA]</scope>
    <source>
        <strain evidence="13 14">204</strain>
    </source>
</reference>
<evidence type="ECO:0000256" key="1">
    <source>
        <dbReference type="ARBA" id="ARBA00004141"/>
    </source>
</evidence>
<dbReference type="Gene3D" id="1.20.120.220">
    <property type="entry name" value="ATP synthase, F0 complex, subunit A"/>
    <property type="match status" value="1"/>
</dbReference>
<gene>
    <name evidence="11 13" type="primary">atpB</name>
    <name evidence="13" type="ORF">E0702_09925</name>
</gene>
<evidence type="ECO:0000256" key="8">
    <source>
        <dbReference type="ARBA" id="ARBA00023065"/>
    </source>
</evidence>
<comment type="subcellular location">
    <subcellularLocation>
        <location evidence="11 12">Cell membrane</location>
        <topology evidence="11 12">Multi-pass membrane protein</topology>
    </subcellularLocation>
    <subcellularLocation>
        <location evidence="1">Membrane</location>
        <topology evidence="1">Multi-pass membrane protein</topology>
    </subcellularLocation>
</comment>
<dbReference type="NCBIfam" id="NF004477">
    <property type="entry name" value="PRK05815.1-1"/>
    <property type="match status" value="1"/>
</dbReference>
<comment type="function">
    <text evidence="11 12">Key component of the proton channel; it plays a direct role in the translocation of protons across the membrane.</text>
</comment>
<feature type="transmembrane region" description="Helical" evidence="11">
    <location>
        <begin position="154"/>
        <end position="171"/>
    </location>
</feature>
<feature type="transmembrane region" description="Helical" evidence="11">
    <location>
        <begin position="245"/>
        <end position="268"/>
    </location>
</feature>
<dbReference type="InterPro" id="IPR023011">
    <property type="entry name" value="ATP_synth_F0_asu_AS"/>
</dbReference>
<dbReference type="SUPFAM" id="SSF81336">
    <property type="entry name" value="F1F0 ATP synthase subunit A"/>
    <property type="match status" value="1"/>
</dbReference>
<proteinExistence type="inferred from homology"/>
<dbReference type="InterPro" id="IPR000568">
    <property type="entry name" value="ATP_synth_F0_asu"/>
</dbReference>
<evidence type="ECO:0000256" key="10">
    <source>
        <dbReference type="ARBA" id="ARBA00023310"/>
    </source>
</evidence>
<accession>A0ABY2D5Y0</accession>
<protein>
    <recommendedName>
        <fullName evidence="11 12">ATP synthase subunit a</fullName>
    </recommendedName>
    <alternativeName>
        <fullName evidence="11">ATP synthase F0 sector subunit a</fullName>
    </alternativeName>
    <alternativeName>
        <fullName evidence="11">F-ATPase subunit 6</fullName>
    </alternativeName>
</protein>
<evidence type="ECO:0000313" key="13">
    <source>
        <dbReference type="EMBL" id="TDB02180.1"/>
    </source>
</evidence>
<dbReference type="NCBIfam" id="TIGR01131">
    <property type="entry name" value="ATP_synt_6_or_A"/>
    <property type="match status" value="1"/>
</dbReference>
<keyword evidence="9 11" id="KW-0472">Membrane</keyword>
<keyword evidence="14" id="KW-1185">Reference proteome</keyword>
<evidence type="ECO:0000256" key="9">
    <source>
        <dbReference type="ARBA" id="ARBA00023136"/>
    </source>
</evidence>
<dbReference type="PROSITE" id="PS00449">
    <property type="entry name" value="ATPASE_A"/>
    <property type="match status" value="1"/>
</dbReference>
<organism evidence="13 14">
    <name type="scientific">Halomonas marinisediminis</name>
    <dbReference type="NCBI Taxonomy" id="2546095"/>
    <lineage>
        <taxon>Bacteria</taxon>
        <taxon>Pseudomonadati</taxon>
        <taxon>Pseudomonadota</taxon>
        <taxon>Gammaproteobacteria</taxon>
        <taxon>Oceanospirillales</taxon>
        <taxon>Halomonadaceae</taxon>
        <taxon>Halomonas</taxon>
    </lineage>
</organism>
<dbReference type="InterPro" id="IPR035908">
    <property type="entry name" value="F0_ATP_A_sf"/>
</dbReference>
<keyword evidence="6 11" id="KW-0375">Hydrogen ion transport</keyword>
<keyword evidence="7 11" id="KW-1133">Transmembrane helix</keyword>
<dbReference type="RefSeq" id="WP_132043366.1">
    <property type="nucleotide sequence ID" value="NZ_SLTR01000012.1"/>
</dbReference>
<name>A0ABY2D5Y0_9GAMM</name>
<dbReference type="CDD" id="cd00310">
    <property type="entry name" value="ATP-synt_Fo_a_6"/>
    <property type="match status" value="1"/>
</dbReference>
<evidence type="ECO:0000313" key="14">
    <source>
        <dbReference type="Proteomes" id="UP000294823"/>
    </source>
</evidence>
<dbReference type="PANTHER" id="PTHR42823">
    <property type="entry name" value="ATP SYNTHASE SUBUNIT A, CHLOROPLASTIC"/>
    <property type="match status" value="1"/>
</dbReference>
<evidence type="ECO:0000256" key="7">
    <source>
        <dbReference type="ARBA" id="ARBA00022989"/>
    </source>
</evidence>
<keyword evidence="11" id="KW-1003">Cell membrane</keyword>
<keyword evidence="3 11" id="KW-0813">Transport</keyword>
<evidence type="ECO:0000256" key="6">
    <source>
        <dbReference type="ARBA" id="ARBA00022781"/>
    </source>
</evidence>
<keyword evidence="8 11" id="KW-0406">Ion transport</keyword>
<comment type="caution">
    <text evidence="13">The sequence shown here is derived from an EMBL/GenBank/DDBJ whole genome shotgun (WGS) entry which is preliminary data.</text>
</comment>
<dbReference type="Proteomes" id="UP000294823">
    <property type="component" value="Unassembled WGS sequence"/>
</dbReference>
<comment type="similarity">
    <text evidence="2 11 12">Belongs to the ATPase A chain family.</text>
</comment>
<keyword evidence="4 11" id="KW-0138">CF(0)</keyword>